<dbReference type="CDD" id="cd00209">
    <property type="entry name" value="DHFR"/>
    <property type="match status" value="1"/>
</dbReference>
<reference evidence="8" key="1">
    <citation type="journal article" date="2021" name="Open Biol.">
        <title>Shared evolutionary footprints suggest mitochondrial oxidative damage underlies multiple complex I losses in fungi.</title>
        <authorList>
            <person name="Schikora-Tamarit M.A."/>
            <person name="Marcet-Houben M."/>
            <person name="Nosek J."/>
            <person name="Gabaldon T."/>
        </authorList>
    </citation>
    <scope>NUCLEOTIDE SEQUENCE</scope>
    <source>
        <strain evidence="8">NCAIM Y.01608</strain>
    </source>
</reference>
<reference evidence="8" key="2">
    <citation type="submission" date="2021-01" db="EMBL/GenBank/DDBJ databases">
        <authorList>
            <person name="Schikora-Tamarit M.A."/>
        </authorList>
    </citation>
    <scope>NUCLEOTIDE SEQUENCE</scope>
    <source>
        <strain evidence="8">NCAIM Y.01608</strain>
    </source>
</reference>
<dbReference type="GO" id="GO:0046654">
    <property type="term" value="P:tetrahydrofolate biosynthetic process"/>
    <property type="evidence" value="ECO:0007669"/>
    <property type="project" value="InterPro"/>
</dbReference>
<evidence type="ECO:0000313" key="9">
    <source>
        <dbReference type="Proteomes" id="UP000788993"/>
    </source>
</evidence>
<dbReference type="GO" id="GO:0046655">
    <property type="term" value="P:folic acid metabolic process"/>
    <property type="evidence" value="ECO:0007669"/>
    <property type="project" value="TreeGrafter"/>
</dbReference>
<dbReference type="PANTHER" id="PTHR48069">
    <property type="entry name" value="DIHYDROFOLATE REDUCTASE"/>
    <property type="match status" value="1"/>
</dbReference>
<comment type="pathway">
    <text evidence="1">Cofactor biosynthesis; tetrahydrofolate biosynthesis; 5,6,7,8-tetrahydrofolate from 7,8-dihydrofolate: step 1/1.</text>
</comment>
<sequence>MTKVSLIVAALVPKYGIGYKGQLPWALKEEMRYFRRITTQTADKNKKNAVVMGRKTWESIPERFRPLKGRVNVVLTRDLSAFSSKYSEEVAKHGNNVKIADSLKSALQTLDMDIIEEVFVIGGAELYNDVLRTTPELVDRLLLTEVSTEKELEMDAFINVGSLWKRDDPQVWKSYLASKGLENEFSQDNREADFQFSYHIYSRC</sequence>
<dbReference type="GO" id="GO:0050661">
    <property type="term" value="F:NADP binding"/>
    <property type="evidence" value="ECO:0007669"/>
    <property type="project" value="InterPro"/>
</dbReference>
<dbReference type="GO" id="GO:0006730">
    <property type="term" value="P:one-carbon metabolic process"/>
    <property type="evidence" value="ECO:0007669"/>
    <property type="project" value="UniProtKB-KW"/>
</dbReference>
<evidence type="ECO:0000256" key="3">
    <source>
        <dbReference type="ARBA" id="ARBA00018886"/>
    </source>
</evidence>
<keyword evidence="9" id="KW-1185">Reference proteome</keyword>
<dbReference type="InterPro" id="IPR001796">
    <property type="entry name" value="DHFR_dom"/>
</dbReference>
<evidence type="ECO:0000256" key="1">
    <source>
        <dbReference type="ARBA" id="ARBA00004903"/>
    </source>
</evidence>
<dbReference type="PROSITE" id="PS00075">
    <property type="entry name" value="DHFR_1"/>
    <property type="match status" value="1"/>
</dbReference>
<dbReference type="InterPro" id="IPR017925">
    <property type="entry name" value="DHFR_CS"/>
</dbReference>
<dbReference type="EMBL" id="JAEUBD010001266">
    <property type="protein sequence ID" value="KAH3662759.1"/>
    <property type="molecule type" value="Genomic_DNA"/>
</dbReference>
<dbReference type="AlphaFoldDB" id="A0A1B7SID2"/>
<dbReference type="GO" id="GO:0005739">
    <property type="term" value="C:mitochondrion"/>
    <property type="evidence" value="ECO:0007669"/>
    <property type="project" value="TreeGrafter"/>
</dbReference>
<comment type="caution">
    <text evidence="8">The sequence shown here is derived from an EMBL/GenBank/DDBJ whole genome shotgun (WGS) entry which is preliminary data.</text>
</comment>
<protein>
    <recommendedName>
        <fullName evidence="3">Dihydrofolate reductase</fullName>
        <ecNumber evidence="2">1.5.1.3</ecNumber>
    </recommendedName>
</protein>
<dbReference type="GO" id="GO:0004146">
    <property type="term" value="F:dihydrofolate reductase activity"/>
    <property type="evidence" value="ECO:0007669"/>
    <property type="project" value="UniProtKB-EC"/>
</dbReference>
<dbReference type="OrthoDB" id="414698at2759"/>
<evidence type="ECO:0000256" key="7">
    <source>
        <dbReference type="RuleBase" id="RU004474"/>
    </source>
</evidence>
<dbReference type="SUPFAM" id="SSF53597">
    <property type="entry name" value="Dihydrofolate reductase-like"/>
    <property type="match status" value="1"/>
</dbReference>
<dbReference type="Gene3D" id="3.40.430.10">
    <property type="entry name" value="Dihydrofolate Reductase, subunit A"/>
    <property type="match status" value="1"/>
</dbReference>
<dbReference type="InterPro" id="IPR024072">
    <property type="entry name" value="DHFR-like_dom_sf"/>
</dbReference>
<evidence type="ECO:0000256" key="6">
    <source>
        <dbReference type="ARBA" id="ARBA00023002"/>
    </source>
</evidence>
<dbReference type="Proteomes" id="UP000788993">
    <property type="component" value="Unassembled WGS sequence"/>
</dbReference>
<gene>
    <name evidence="8" type="ORF">OGATHE_004335</name>
</gene>
<proteinExistence type="inferred from homology"/>
<dbReference type="InterPro" id="IPR012259">
    <property type="entry name" value="DHFR"/>
</dbReference>
<keyword evidence="5" id="KW-0521">NADP</keyword>
<keyword evidence="4" id="KW-0554">One-carbon metabolism</keyword>
<keyword evidence="6" id="KW-0560">Oxidoreductase</keyword>
<dbReference type="EC" id="1.5.1.3" evidence="2"/>
<evidence type="ECO:0000256" key="2">
    <source>
        <dbReference type="ARBA" id="ARBA00012856"/>
    </source>
</evidence>
<organism evidence="8 9">
    <name type="scientific">Ogataea polymorpha</name>
    <dbReference type="NCBI Taxonomy" id="460523"/>
    <lineage>
        <taxon>Eukaryota</taxon>
        <taxon>Fungi</taxon>
        <taxon>Dikarya</taxon>
        <taxon>Ascomycota</taxon>
        <taxon>Saccharomycotina</taxon>
        <taxon>Pichiomycetes</taxon>
        <taxon>Pichiales</taxon>
        <taxon>Pichiaceae</taxon>
        <taxon>Ogataea</taxon>
    </lineage>
</organism>
<name>A0A1B7SID2_9ASCO</name>
<dbReference type="RefSeq" id="XP_018211153.1">
    <property type="nucleotide sequence ID" value="XM_018355984.1"/>
</dbReference>
<dbReference type="PANTHER" id="PTHR48069:SF3">
    <property type="entry name" value="DIHYDROFOLATE REDUCTASE"/>
    <property type="match status" value="1"/>
</dbReference>
<dbReference type="Pfam" id="PF00186">
    <property type="entry name" value="DHFR_1"/>
    <property type="match status" value="1"/>
</dbReference>
<evidence type="ECO:0000256" key="5">
    <source>
        <dbReference type="ARBA" id="ARBA00022857"/>
    </source>
</evidence>
<dbReference type="PROSITE" id="PS51330">
    <property type="entry name" value="DHFR_2"/>
    <property type="match status" value="1"/>
</dbReference>
<dbReference type="PRINTS" id="PR00070">
    <property type="entry name" value="DHFR"/>
</dbReference>
<dbReference type="GO" id="GO:0046452">
    <property type="term" value="P:dihydrofolate metabolic process"/>
    <property type="evidence" value="ECO:0007669"/>
    <property type="project" value="TreeGrafter"/>
</dbReference>
<comment type="similarity">
    <text evidence="7">Belongs to the dihydrofolate reductase family.</text>
</comment>
<accession>A0A1B7SID2</accession>
<evidence type="ECO:0000256" key="4">
    <source>
        <dbReference type="ARBA" id="ARBA00022563"/>
    </source>
</evidence>
<evidence type="ECO:0000313" key="8">
    <source>
        <dbReference type="EMBL" id="KAH3662759.1"/>
    </source>
</evidence>